<comment type="subcellular location">
    <subcellularLocation>
        <location evidence="1">Membrane</location>
        <topology evidence="1">Multi-pass membrane protein</topology>
    </subcellularLocation>
</comment>
<evidence type="ECO:0000259" key="10">
    <source>
        <dbReference type="Pfam" id="PF02544"/>
    </source>
</evidence>
<dbReference type="GO" id="GO:0042761">
    <property type="term" value="P:very long-chain fatty acid biosynthetic process"/>
    <property type="evidence" value="ECO:0007669"/>
    <property type="project" value="TreeGrafter"/>
</dbReference>
<dbReference type="InterPro" id="IPR039357">
    <property type="entry name" value="SRD5A/TECR"/>
</dbReference>
<dbReference type="OrthoDB" id="540503at2759"/>
<comment type="similarity">
    <text evidence="2">Belongs to the steroid 5-alpha reductase family.</text>
</comment>
<dbReference type="STRING" id="486041.B0DGI3"/>
<dbReference type="PANTHER" id="PTHR10556:SF28">
    <property type="entry name" value="VERY-LONG-CHAIN ENOYL-COA REDUCTASE"/>
    <property type="match status" value="1"/>
</dbReference>
<dbReference type="Pfam" id="PF02544">
    <property type="entry name" value="Steroid_dh"/>
    <property type="match status" value="1"/>
</dbReference>
<dbReference type="AlphaFoldDB" id="B0DGI3"/>
<name>B0DGI3_LACBS</name>
<protein>
    <submittedName>
        <fullName evidence="11">Predicted protein</fullName>
    </submittedName>
</protein>
<evidence type="ECO:0000256" key="8">
    <source>
        <dbReference type="ARBA" id="ARBA00023136"/>
    </source>
</evidence>
<evidence type="ECO:0000313" key="12">
    <source>
        <dbReference type="Proteomes" id="UP000001194"/>
    </source>
</evidence>
<evidence type="ECO:0000256" key="9">
    <source>
        <dbReference type="SAM" id="Phobius"/>
    </source>
</evidence>
<dbReference type="Proteomes" id="UP000001194">
    <property type="component" value="Unassembled WGS sequence"/>
</dbReference>
<evidence type="ECO:0000256" key="4">
    <source>
        <dbReference type="ARBA" id="ARBA00022692"/>
    </source>
</evidence>
<gene>
    <name evidence="11" type="ORF">LACBIDRAFT_300331</name>
</gene>
<dbReference type="HOGENOM" id="CLU_3143323_0_0_1"/>
<keyword evidence="6" id="KW-0560">Oxidoreductase</keyword>
<dbReference type="EMBL" id="DS547109">
    <property type="protein sequence ID" value="EDR06159.1"/>
    <property type="molecule type" value="Genomic_DNA"/>
</dbReference>
<dbReference type="InParanoid" id="B0DGI3"/>
<dbReference type="RefSeq" id="XP_001883020.1">
    <property type="nucleotide sequence ID" value="XM_001882985.1"/>
</dbReference>
<sequence>MTGSVAALVFTGLAVGQMALWAIKKHKNYKKDFGKEYPRGRKAMFPFVL</sequence>
<organism evidence="12">
    <name type="scientific">Laccaria bicolor (strain S238N-H82 / ATCC MYA-4686)</name>
    <name type="common">Bicoloured deceiver</name>
    <name type="synonym">Laccaria laccata var. bicolor</name>
    <dbReference type="NCBI Taxonomy" id="486041"/>
    <lineage>
        <taxon>Eukaryota</taxon>
        <taxon>Fungi</taxon>
        <taxon>Dikarya</taxon>
        <taxon>Basidiomycota</taxon>
        <taxon>Agaricomycotina</taxon>
        <taxon>Agaricomycetes</taxon>
        <taxon>Agaricomycetidae</taxon>
        <taxon>Agaricales</taxon>
        <taxon>Agaricineae</taxon>
        <taxon>Hydnangiaceae</taxon>
        <taxon>Laccaria</taxon>
    </lineage>
</organism>
<keyword evidence="8 9" id="KW-0472">Membrane</keyword>
<evidence type="ECO:0000256" key="7">
    <source>
        <dbReference type="ARBA" id="ARBA00023098"/>
    </source>
</evidence>
<accession>B0DGI3</accession>
<dbReference type="PANTHER" id="PTHR10556">
    <property type="entry name" value="3-OXO-5-ALPHA-STEROID 4-DEHYDROGENASE"/>
    <property type="match status" value="1"/>
</dbReference>
<keyword evidence="12" id="KW-1185">Reference proteome</keyword>
<evidence type="ECO:0000313" key="11">
    <source>
        <dbReference type="EMBL" id="EDR06159.1"/>
    </source>
</evidence>
<evidence type="ECO:0000256" key="5">
    <source>
        <dbReference type="ARBA" id="ARBA00022989"/>
    </source>
</evidence>
<feature type="transmembrane region" description="Helical" evidence="9">
    <location>
        <begin position="6"/>
        <end position="23"/>
    </location>
</feature>
<dbReference type="GeneID" id="6078834"/>
<keyword evidence="4 9" id="KW-0812">Transmembrane</keyword>
<proteinExistence type="inferred from homology"/>
<keyword evidence="3" id="KW-0444">Lipid biosynthesis</keyword>
<evidence type="ECO:0000256" key="1">
    <source>
        <dbReference type="ARBA" id="ARBA00004141"/>
    </source>
</evidence>
<dbReference type="GO" id="GO:0016020">
    <property type="term" value="C:membrane"/>
    <property type="evidence" value="ECO:0007669"/>
    <property type="project" value="UniProtKB-SubCell"/>
</dbReference>
<dbReference type="InterPro" id="IPR001104">
    <property type="entry name" value="3-oxo-5_a-steroid_4-DH_C"/>
</dbReference>
<evidence type="ECO:0000256" key="3">
    <source>
        <dbReference type="ARBA" id="ARBA00022516"/>
    </source>
</evidence>
<dbReference type="KEGG" id="lbc:LACBIDRAFT_300331"/>
<feature type="domain" description="3-oxo-5-alpha-steroid 4-dehydrogenase C-terminal" evidence="10">
    <location>
        <begin position="2"/>
        <end position="49"/>
    </location>
</feature>
<evidence type="ECO:0000256" key="2">
    <source>
        <dbReference type="ARBA" id="ARBA00007742"/>
    </source>
</evidence>
<dbReference type="GO" id="GO:0016627">
    <property type="term" value="F:oxidoreductase activity, acting on the CH-CH group of donors"/>
    <property type="evidence" value="ECO:0007669"/>
    <property type="project" value="InterPro"/>
</dbReference>
<evidence type="ECO:0000256" key="6">
    <source>
        <dbReference type="ARBA" id="ARBA00023002"/>
    </source>
</evidence>
<keyword evidence="5 9" id="KW-1133">Transmembrane helix</keyword>
<reference evidence="11 12" key="1">
    <citation type="journal article" date="2008" name="Nature">
        <title>The genome of Laccaria bicolor provides insights into mycorrhizal symbiosis.</title>
        <authorList>
            <person name="Martin F."/>
            <person name="Aerts A."/>
            <person name="Ahren D."/>
            <person name="Brun A."/>
            <person name="Danchin E.G.J."/>
            <person name="Duchaussoy F."/>
            <person name="Gibon J."/>
            <person name="Kohler A."/>
            <person name="Lindquist E."/>
            <person name="Pereda V."/>
            <person name="Salamov A."/>
            <person name="Shapiro H.J."/>
            <person name="Wuyts J."/>
            <person name="Blaudez D."/>
            <person name="Buee M."/>
            <person name="Brokstein P."/>
            <person name="Canbaeck B."/>
            <person name="Cohen D."/>
            <person name="Courty P.E."/>
            <person name="Coutinho P.M."/>
            <person name="Delaruelle C."/>
            <person name="Detter J.C."/>
            <person name="Deveau A."/>
            <person name="DiFazio S."/>
            <person name="Duplessis S."/>
            <person name="Fraissinet-Tachet L."/>
            <person name="Lucic E."/>
            <person name="Frey-Klett P."/>
            <person name="Fourrey C."/>
            <person name="Feussner I."/>
            <person name="Gay G."/>
            <person name="Grimwood J."/>
            <person name="Hoegger P.J."/>
            <person name="Jain P."/>
            <person name="Kilaru S."/>
            <person name="Labbe J."/>
            <person name="Lin Y.C."/>
            <person name="Legue V."/>
            <person name="Le Tacon F."/>
            <person name="Marmeisse R."/>
            <person name="Melayah D."/>
            <person name="Montanini B."/>
            <person name="Muratet M."/>
            <person name="Nehls U."/>
            <person name="Niculita-Hirzel H."/>
            <person name="Oudot-Le Secq M.P."/>
            <person name="Peter M."/>
            <person name="Quesneville H."/>
            <person name="Rajashekar B."/>
            <person name="Reich M."/>
            <person name="Rouhier N."/>
            <person name="Schmutz J."/>
            <person name="Yin T."/>
            <person name="Chalot M."/>
            <person name="Henrissat B."/>
            <person name="Kuees U."/>
            <person name="Lucas S."/>
            <person name="Van de Peer Y."/>
            <person name="Podila G.K."/>
            <person name="Polle A."/>
            <person name="Pukkila P.J."/>
            <person name="Richardson P.M."/>
            <person name="Rouze P."/>
            <person name="Sanders I.R."/>
            <person name="Stajich J.E."/>
            <person name="Tunlid A."/>
            <person name="Tuskan G."/>
            <person name="Grigoriev I.V."/>
        </authorList>
    </citation>
    <scope>NUCLEOTIDE SEQUENCE [LARGE SCALE GENOMIC DNA]</scope>
    <source>
        <strain evidence="12">S238N-H82 / ATCC MYA-4686</strain>
    </source>
</reference>
<keyword evidence="7" id="KW-0443">Lipid metabolism</keyword>